<evidence type="ECO:0000313" key="1">
    <source>
        <dbReference type="EMBL" id="KAK7393995.1"/>
    </source>
</evidence>
<dbReference type="Proteomes" id="UP001498476">
    <property type="component" value="Unassembled WGS sequence"/>
</dbReference>
<reference evidence="1 2" key="1">
    <citation type="journal article" date="2025" name="Microbiol. Resour. Announc.">
        <title>Draft genome sequences for Neonectria magnoliae and Neonectria punicea, canker pathogens of Liriodendron tulipifera and Acer saccharum in West Virginia.</title>
        <authorList>
            <person name="Petronek H.M."/>
            <person name="Kasson M.T."/>
            <person name="Metheny A.M."/>
            <person name="Stauder C.M."/>
            <person name="Lovett B."/>
            <person name="Lynch S.C."/>
            <person name="Garnas J.R."/>
            <person name="Kasson L.R."/>
            <person name="Stajich J.E."/>
        </authorList>
    </citation>
    <scope>NUCLEOTIDE SEQUENCE [LARGE SCALE GENOMIC DNA]</scope>
    <source>
        <strain evidence="1 2">NRRL 64653</strain>
    </source>
</reference>
<evidence type="ECO:0000313" key="2">
    <source>
        <dbReference type="Proteomes" id="UP001498476"/>
    </source>
</evidence>
<protein>
    <recommendedName>
        <fullName evidence="3">NACHT-NTPase and P-loop NTPases N-terminal domain-containing protein</fullName>
    </recommendedName>
</protein>
<dbReference type="EMBL" id="JAZAVJ010000543">
    <property type="protein sequence ID" value="KAK7393995.1"/>
    <property type="molecule type" value="Genomic_DNA"/>
</dbReference>
<name>A0ABR1GGZ6_9HYPO</name>
<comment type="caution">
    <text evidence="1">The sequence shown here is derived from an EMBL/GenBank/DDBJ whole genome shotgun (WGS) entry which is preliminary data.</text>
</comment>
<evidence type="ECO:0008006" key="3">
    <source>
        <dbReference type="Google" id="ProtNLM"/>
    </source>
</evidence>
<gene>
    <name evidence="1" type="ORF">QQX98_013222</name>
</gene>
<sequence>MEPLGAAASVITILELLSKVAKYVNSAAGATKERKSFRLELRACQNILQELVDEADTSEEGKDWSEIIKALEAPGAPLGQLQVALGMIEAKLQPKDGIKKEIHVTIEREKSLLELALTKNSRKLIQEIKRTSTENKKQLSDLIQLTKECSRENEDQFSQLRTDMLVVQDSQSSLHDDLAGLHHREDHRMTREKQVTILN</sequence>
<proteinExistence type="predicted"/>
<organism evidence="1 2">
    <name type="scientific">Neonectria punicea</name>
    <dbReference type="NCBI Taxonomy" id="979145"/>
    <lineage>
        <taxon>Eukaryota</taxon>
        <taxon>Fungi</taxon>
        <taxon>Dikarya</taxon>
        <taxon>Ascomycota</taxon>
        <taxon>Pezizomycotina</taxon>
        <taxon>Sordariomycetes</taxon>
        <taxon>Hypocreomycetidae</taxon>
        <taxon>Hypocreales</taxon>
        <taxon>Nectriaceae</taxon>
        <taxon>Neonectria</taxon>
    </lineage>
</organism>
<keyword evidence="2" id="KW-1185">Reference proteome</keyword>
<accession>A0ABR1GGZ6</accession>